<dbReference type="PROSITE" id="PS50053">
    <property type="entry name" value="UBIQUITIN_2"/>
    <property type="match status" value="1"/>
</dbReference>
<dbReference type="InterPro" id="IPR000626">
    <property type="entry name" value="Ubiquitin-like_dom"/>
</dbReference>
<dbReference type="HOGENOM" id="CLU_457408_0_0_1"/>
<feature type="compositionally biased region" description="Basic and acidic residues" evidence="1">
    <location>
        <begin position="95"/>
        <end position="109"/>
    </location>
</feature>
<dbReference type="eggNOG" id="ENOG502R44G">
    <property type="taxonomic scope" value="Eukaryota"/>
</dbReference>
<sequence>MGPRESSTVAAAAPFPQLDPAGGEAAAAASPPPDPAGGEPAAAADPTGSVLWPLPRFGAATVARHGSSWVCETPTESMIHSGGRRRRHRRGSKGPYERGGDGEVDGSPREAKGCMDAAATDAQAGSTLGSGCCAAMAHAWMEEFSGDKLSINPLKETDMILLERGFCHCEKGEELPKKNQQEPPPHQLLQQKNHQQCQQQAAHTPKSMVQKPEWNTHEEVKEVHLKQNVPEPSSYLHKSSNTQEEVKEVHVKENVPAPSSYLLKSSGLKSLFVKASGVSVSIQVDVSNTKVDYLINSACEKLGVKAQDTYAVLCGKVLDYDKSLSEYLLYQNSTVEIRYRGRAGQLNWDQKFNVNDTVLYYDVNLDPALQNAGIQAFQYARFFSDFSSYNIFRRMKQLMILDNVVHRHPAHLQANIKAMAAYASHASLRASMGPYAYAWKGSAQLVPELNNVLIYQPSGKPLQWKNPLYTDNAKGCLHFANNFLKHARNRFPEEQIEAAFALHMKNFLPKILQGLAELADRTPNRQYINDIMVGWRHAGMQR</sequence>
<organism evidence="3 4">
    <name type="scientific">Oryza rufipogon</name>
    <name type="common">Brownbeard rice</name>
    <name type="synonym">Asian wild rice</name>
    <dbReference type="NCBI Taxonomy" id="4529"/>
    <lineage>
        <taxon>Eukaryota</taxon>
        <taxon>Viridiplantae</taxon>
        <taxon>Streptophyta</taxon>
        <taxon>Embryophyta</taxon>
        <taxon>Tracheophyta</taxon>
        <taxon>Spermatophyta</taxon>
        <taxon>Magnoliopsida</taxon>
        <taxon>Liliopsida</taxon>
        <taxon>Poales</taxon>
        <taxon>Poaceae</taxon>
        <taxon>BOP clade</taxon>
        <taxon>Oryzoideae</taxon>
        <taxon>Oryzeae</taxon>
        <taxon>Oryzinae</taxon>
        <taxon>Oryza</taxon>
    </lineage>
</organism>
<dbReference type="SUPFAM" id="SSF54236">
    <property type="entry name" value="Ubiquitin-like"/>
    <property type="match status" value="1"/>
</dbReference>
<evidence type="ECO:0000256" key="1">
    <source>
        <dbReference type="SAM" id="MobiDB-lite"/>
    </source>
</evidence>
<evidence type="ECO:0000259" key="2">
    <source>
        <dbReference type="PROSITE" id="PS50053"/>
    </source>
</evidence>
<accession>A0A0E0MQP3</accession>
<evidence type="ECO:0000313" key="4">
    <source>
        <dbReference type="Proteomes" id="UP000008022"/>
    </source>
</evidence>
<feature type="compositionally biased region" description="Low complexity" evidence="1">
    <location>
        <begin position="36"/>
        <end position="46"/>
    </location>
</feature>
<dbReference type="Gramene" id="ORUFI01G01330.1">
    <property type="protein sequence ID" value="ORUFI01G01330.1"/>
    <property type="gene ID" value="ORUFI01G01330"/>
</dbReference>
<dbReference type="OMA" id="MAHAWME"/>
<dbReference type="Proteomes" id="UP000008022">
    <property type="component" value="Unassembled WGS sequence"/>
</dbReference>
<dbReference type="EnsemblPlants" id="ORUFI01G01330.1">
    <property type="protein sequence ID" value="ORUFI01G01330.1"/>
    <property type="gene ID" value="ORUFI01G01330"/>
</dbReference>
<dbReference type="InterPro" id="IPR029071">
    <property type="entry name" value="Ubiquitin-like_domsf"/>
</dbReference>
<feature type="region of interest" description="Disordered" evidence="1">
    <location>
        <begin position="175"/>
        <end position="212"/>
    </location>
</feature>
<name>A0A0E0MQP3_ORYRU</name>
<keyword evidence="4" id="KW-1185">Reference proteome</keyword>
<proteinExistence type="predicted"/>
<reference evidence="3" key="2">
    <citation type="submission" date="2015-06" db="UniProtKB">
        <authorList>
            <consortium name="EnsemblPlants"/>
        </authorList>
    </citation>
    <scope>IDENTIFICATION</scope>
</reference>
<reference evidence="4" key="1">
    <citation type="submission" date="2013-06" db="EMBL/GenBank/DDBJ databases">
        <authorList>
            <person name="Zhao Q."/>
        </authorList>
    </citation>
    <scope>NUCLEOTIDE SEQUENCE</scope>
    <source>
        <strain evidence="4">cv. W1943</strain>
    </source>
</reference>
<protein>
    <recommendedName>
        <fullName evidence="2">Ubiquitin-like domain-containing protein</fullName>
    </recommendedName>
</protein>
<feature type="region of interest" description="Disordered" evidence="1">
    <location>
        <begin position="1"/>
        <end position="53"/>
    </location>
</feature>
<feature type="domain" description="Ubiquitin-like" evidence="2">
    <location>
        <begin position="269"/>
        <end position="344"/>
    </location>
</feature>
<dbReference type="AlphaFoldDB" id="A0A0E0MQP3"/>
<feature type="compositionally biased region" description="Low complexity" evidence="1">
    <location>
        <begin position="187"/>
        <end position="200"/>
    </location>
</feature>
<feature type="compositionally biased region" description="Basic residues" evidence="1">
    <location>
        <begin position="82"/>
        <end position="92"/>
    </location>
</feature>
<feature type="compositionally biased region" description="Low complexity" evidence="1">
    <location>
        <begin position="19"/>
        <end position="29"/>
    </location>
</feature>
<feature type="region of interest" description="Disordered" evidence="1">
    <location>
        <begin position="74"/>
        <end position="109"/>
    </location>
</feature>
<evidence type="ECO:0000313" key="3">
    <source>
        <dbReference type="EnsemblPlants" id="ORUFI01G01330.1"/>
    </source>
</evidence>